<dbReference type="PANTHER" id="PTHR30600">
    <property type="entry name" value="CYTOCHROME C PEROXIDASE-RELATED"/>
    <property type="match status" value="1"/>
</dbReference>
<feature type="compositionally biased region" description="Gly residues" evidence="5">
    <location>
        <begin position="110"/>
        <end position="136"/>
    </location>
</feature>
<organism evidence="9 10">
    <name type="scientific">Archangium minus</name>
    <dbReference type="NCBI Taxonomy" id="83450"/>
    <lineage>
        <taxon>Bacteria</taxon>
        <taxon>Pseudomonadati</taxon>
        <taxon>Myxococcota</taxon>
        <taxon>Myxococcia</taxon>
        <taxon>Myxococcales</taxon>
        <taxon>Cystobacterineae</taxon>
        <taxon>Archangiaceae</taxon>
        <taxon>Archangium</taxon>
    </lineage>
</organism>
<dbReference type="EMBL" id="CP043494">
    <property type="protein sequence ID" value="WNG49433.1"/>
    <property type="molecule type" value="Genomic_DNA"/>
</dbReference>
<evidence type="ECO:0000256" key="4">
    <source>
        <dbReference type="PROSITE-ProRule" id="PRU00433"/>
    </source>
</evidence>
<feature type="chain" id="PRO_5046409165" evidence="6">
    <location>
        <begin position="20"/>
        <end position="753"/>
    </location>
</feature>
<dbReference type="SUPFAM" id="SSF46626">
    <property type="entry name" value="Cytochrome c"/>
    <property type="match status" value="1"/>
</dbReference>
<sequence length="753" mass="81194">MLNKTTGMAVTLLVASLMADDSLAATYGVQPSGSSAIFYVDTTSWADIHYRLNNGGQLNVRMTVTNGRNQYTVSNLSSGNVIDYNFTYWDTACNCARDTPAARYTHGTVVDGGTGDGGTDGGTGDGGTDGGTGDGGTDGGIANIVPLFNSSTPLEPALVEDTPQALITRVGERVRDRHARESEFQAYDHFLPLYFVNRTFYVEIVDQVAKGGNQITVNLHTTYPHDGTNFRAFFRGINTVAEYWHNGTFSRVNDYLYTASVGYNAKEGRAIRIGDRMEIEVGVFLKRPVEGRFNYYARAWLYIVGSGGIVPFEGVGTTLDSYPLPEAAWSGGRTTLNQPYSNEPTKRFMQMALNIAPVNTQTFVEGRRIHHTDFGDGSHSESGNPLFTEQQNKLGPNYIARTCVACHKNNGRGLPPAINTTLNNMVVKVGQANGAADPQLGAKLQPFRTSGTAEADVRISRWDESSGQFSDGTTYQLRKPAYSFLNVIPTHYSARATPQLVGLGLLEAVPESAISALADPNDSNGDGISGRMRTVTDPQTGETRLGRFGWKASLARLRHQVADAFNGDMGVTSSVYKTLDCGSAQTGCSGSSTELSDQDLDKIVRYIALLGVPARRNLNDAQAVRGESLFQSAGCASCHKATLTTSPYHPHAELRGQTIHPYTDLLLHDMGPGLADNLSEGNASGSEWRTPPLWGIGLTAGVSGGEAYLHDGRARNLSEAILWHGGEAESSKRAFVNMSSADRAALIRFLQSI</sequence>
<reference evidence="9 10" key="1">
    <citation type="submission" date="2019-08" db="EMBL/GenBank/DDBJ databases">
        <title>Archangium and Cystobacter genomes.</title>
        <authorList>
            <person name="Chen I.-C.K."/>
            <person name="Wielgoss S."/>
        </authorList>
    </citation>
    <scope>NUCLEOTIDE SEQUENCE [LARGE SCALE GENOMIC DNA]</scope>
    <source>
        <strain evidence="9 10">Cbm 6</strain>
    </source>
</reference>
<proteinExistence type="predicted"/>
<dbReference type="PANTHER" id="PTHR30600:SF4">
    <property type="entry name" value="CYTOCHROME C DOMAIN-CONTAINING PROTEIN"/>
    <property type="match status" value="1"/>
</dbReference>
<evidence type="ECO:0000313" key="10">
    <source>
        <dbReference type="Proteomes" id="UP001611383"/>
    </source>
</evidence>
<feature type="domain" description="Cytochrome c" evidence="7">
    <location>
        <begin position="621"/>
        <end position="753"/>
    </location>
</feature>
<protein>
    <submittedName>
        <fullName evidence="9">C-type cytochrome</fullName>
    </submittedName>
</protein>
<keyword evidence="2 4" id="KW-0479">Metal-binding</keyword>
<feature type="domain" description="CBM56" evidence="8">
    <location>
        <begin position="14"/>
        <end position="106"/>
    </location>
</feature>
<name>A0ABY9X229_9BACT</name>
<feature type="signal peptide" evidence="6">
    <location>
        <begin position="1"/>
        <end position="19"/>
    </location>
</feature>
<evidence type="ECO:0000259" key="7">
    <source>
        <dbReference type="PROSITE" id="PS51007"/>
    </source>
</evidence>
<dbReference type="PROSITE" id="PS52005">
    <property type="entry name" value="CBM56"/>
    <property type="match status" value="1"/>
</dbReference>
<dbReference type="Gene3D" id="1.10.760.10">
    <property type="entry name" value="Cytochrome c-like domain"/>
    <property type="match status" value="1"/>
</dbReference>
<dbReference type="InterPro" id="IPR036909">
    <property type="entry name" value="Cyt_c-like_dom_sf"/>
</dbReference>
<dbReference type="InterPro" id="IPR051395">
    <property type="entry name" value="Cytochrome_c_Peroxidase/MauG"/>
</dbReference>
<keyword evidence="10" id="KW-1185">Reference proteome</keyword>
<accession>A0ABY9X229</accession>
<dbReference type="Pfam" id="PF06537">
    <property type="entry name" value="DHOR"/>
    <property type="match status" value="1"/>
</dbReference>
<keyword evidence="1 4" id="KW-0349">Heme</keyword>
<dbReference type="Pfam" id="PF22184">
    <property type="entry name" value="CBM_56"/>
    <property type="match status" value="1"/>
</dbReference>
<evidence type="ECO:0000256" key="2">
    <source>
        <dbReference type="ARBA" id="ARBA00022723"/>
    </source>
</evidence>
<evidence type="ECO:0000256" key="5">
    <source>
        <dbReference type="SAM" id="MobiDB-lite"/>
    </source>
</evidence>
<dbReference type="InterPro" id="IPR009056">
    <property type="entry name" value="Cyt_c-like_dom"/>
</dbReference>
<feature type="region of interest" description="Disordered" evidence="5">
    <location>
        <begin position="518"/>
        <end position="542"/>
    </location>
</feature>
<keyword evidence="3 4" id="KW-0408">Iron</keyword>
<gene>
    <name evidence="9" type="ORF">F0U60_38920</name>
</gene>
<dbReference type="InterPro" id="IPR047569">
    <property type="entry name" value="CBM56"/>
</dbReference>
<dbReference type="PROSITE" id="PS51007">
    <property type="entry name" value="CYTC"/>
    <property type="match status" value="2"/>
</dbReference>
<feature type="domain" description="Cytochrome c" evidence="7">
    <location>
        <begin position="378"/>
        <end position="611"/>
    </location>
</feature>
<dbReference type="InterPro" id="IPR010538">
    <property type="entry name" value="DHOR"/>
</dbReference>
<dbReference type="RefSeq" id="WP_395807327.1">
    <property type="nucleotide sequence ID" value="NZ_CP043494.1"/>
</dbReference>
<evidence type="ECO:0000256" key="1">
    <source>
        <dbReference type="ARBA" id="ARBA00022617"/>
    </source>
</evidence>
<feature type="region of interest" description="Disordered" evidence="5">
    <location>
        <begin position="109"/>
        <end position="136"/>
    </location>
</feature>
<evidence type="ECO:0000256" key="6">
    <source>
        <dbReference type="SAM" id="SignalP"/>
    </source>
</evidence>
<evidence type="ECO:0000256" key="3">
    <source>
        <dbReference type="ARBA" id="ARBA00023004"/>
    </source>
</evidence>
<evidence type="ECO:0000313" key="9">
    <source>
        <dbReference type="EMBL" id="WNG49433.1"/>
    </source>
</evidence>
<evidence type="ECO:0000259" key="8">
    <source>
        <dbReference type="PROSITE" id="PS52005"/>
    </source>
</evidence>
<dbReference type="Proteomes" id="UP001611383">
    <property type="component" value="Chromosome"/>
</dbReference>
<keyword evidence="6" id="KW-0732">Signal</keyword>